<dbReference type="InterPro" id="IPR022193">
    <property type="entry name" value="DUF3718"/>
</dbReference>
<dbReference type="KEGG" id="lal:AT746_16300"/>
<accession>A0A0U2JJJ3</accession>
<dbReference type="Pfam" id="PF12514">
    <property type="entry name" value="DUF3718"/>
    <property type="match status" value="1"/>
</dbReference>
<keyword evidence="3" id="KW-1185">Reference proteome</keyword>
<reference evidence="2 3" key="1">
    <citation type="submission" date="2015-12" db="EMBL/GenBank/DDBJ databases">
        <title>Complete genome of Lacimicrobium alkaliphilum KCTC 32984.</title>
        <authorList>
            <person name="Kim S.-G."/>
            <person name="Lee Y.-J."/>
        </authorList>
    </citation>
    <scope>NUCLEOTIDE SEQUENCE [LARGE SCALE GENOMIC DNA]</scope>
    <source>
        <strain evidence="2 3">YelD216</strain>
    </source>
</reference>
<dbReference type="EMBL" id="CP013650">
    <property type="protein sequence ID" value="ALS99670.1"/>
    <property type="molecule type" value="Genomic_DNA"/>
</dbReference>
<dbReference type="AlphaFoldDB" id="A0A0U2JJJ3"/>
<organism evidence="2 3">
    <name type="scientific">Lacimicrobium alkaliphilum</name>
    <dbReference type="NCBI Taxonomy" id="1526571"/>
    <lineage>
        <taxon>Bacteria</taxon>
        <taxon>Pseudomonadati</taxon>
        <taxon>Pseudomonadota</taxon>
        <taxon>Gammaproteobacteria</taxon>
        <taxon>Alteromonadales</taxon>
        <taxon>Alteromonadaceae</taxon>
        <taxon>Lacimicrobium</taxon>
    </lineage>
</organism>
<dbReference type="Proteomes" id="UP000068447">
    <property type="component" value="Chromosome"/>
</dbReference>
<sequence>MKKSAIALLTSLSFVVFSPVSQADINDDLANICTIVKNDDKSELRKKLKAVQDDYKLRLGDYYGGISCGGSSLIRYAMESGSVESGVYMIKRMSKTDLSTAEKDGMALKDWAEANGHISSEIGKELLSRIS</sequence>
<feature type="signal peptide" evidence="1">
    <location>
        <begin position="1"/>
        <end position="23"/>
    </location>
</feature>
<dbReference type="RefSeq" id="WP_062482464.1">
    <property type="nucleotide sequence ID" value="NZ_CP013650.1"/>
</dbReference>
<proteinExistence type="predicted"/>
<dbReference type="OrthoDB" id="6197363at2"/>
<evidence type="ECO:0000313" key="2">
    <source>
        <dbReference type="EMBL" id="ALS99670.1"/>
    </source>
</evidence>
<feature type="chain" id="PRO_5006830955" description="DUF3718 domain-containing protein" evidence="1">
    <location>
        <begin position="24"/>
        <end position="131"/>
    </location>
</feature>
<evidence type="ECO:0000256" key="1">
    <source>
        <dbReference type="SAM" id="SignalP"/>
    </source>
</evidence>
<evidence type="ECO:0000313" key="3">
    <source>
        <dbReference type="Proteomes" id="UP000068447"/>
    </source>
</evidence>
<protein>
    <recommendedName>
        <fullName evidence="4">DUF3718 domain-containing protein</fullName>
    </recommendedName>
</protein>
<gene>
    <name evidence="2" type="ORF">AT746_16300</name>
</gene>
<name>A0A0U2JJJ3_9ALTE</name>
<keyword evidence="1" id="KW-0732">Signal</keyword>
<evidence type="ECO:0008006" key="4">
    <source>
        <dbReference type="Google" id="ProtNLM"/>
    </source>
</evidence>